<evidence type="ECO:0000313" key="2">
    <source>
        <dbReference type="WBParaSite" id="RSKR_0000823533.1"/>
    </source>
</evidence>
<accession>A0AC35U6N8</accession>
<dbReference type="WBParaSite" id="RSKR_0000823533.1">
    <property type="protein sequence ID" value="RSKR_0000823533.1"/>
    <property type="gene ID" value="RSKR_0000823533"/>
</dbReference>
<name>A0AC35U6N8_9BILA</name>
<organism evidence="1 2">
    <name type="scientific">Rhabditophanes sp. KR3021</name>
    <dbReference type="NCBI Taxonomy" id="114890"/>
    <lineage>
        <taxon>Eukaryota</taxon>
        <taxon>Metazoa</taxon>
        <taxon>Ecdysozoa</taxon>
        <taxon>Nematoda</taxon>
        <taxon>Chromadorea</taxon>
        <taxon>Rhabditida</taxon>
        <taxon>Tylenchina</taxon>
        <taxon>Panagrolaimomorpha</taxon>
        <taxon>Strongyloidoidea</taxon>
        <taxon>Alloionematidae</taxon>
        <taxon>Rhabditophanes</taxon>
    </lineage>
</organism>
<proteinExistence type="predicted"/>
<protein>
    <submittedName>
        <fullName evidence="2">Uncharacterized protein</fullName>
    </submittedName>
</protein>
<dbReference type="Proteomes" id="UP000095286">
    <property type="component" value="Unplaced"/>
</dbReference>
<evidence type="ECO:0000313" key="1">
    <source>
        <dbReference type="Proteomes" id="UP000095286"/>
    </source>
</evidence>
<sequence>MSLAPKPKRRRQNDYLDDIDEDNGNNNYELDAAESLPNSIRSAGQSSMGLSQFDLESISQTKNPYCQNSLSREASTYIIRECLEIIKINGEGILFVTWK</sequence>
<reference evidence="2" key="1">
    <citation type="submission" date="2016-11" db="UniProtKB">
        <authorList>
            <consortium name="WormBaseParasite"/>
        </authorList>
    </citation>
    <scope>IDENTIFICATION</scope>
    <source>
        <strain evidence="2">KR3021</strain>
    </source>
</reference>